<comment type="caution">
    <text evidence="1">The sequence shown here is derived from an EMBL/GenBank/DDBJ whole genome shotgun (WGS) entry which is preliminary data.</text>
</comment>
<accession>A0A7V5XFC3</accession>
<sequence length="84" mass="10377">MYIIRHNFNLTPEQWAYSYFSEYPGEIYIKEGIEKEPYFKIPINKKGFWFIKAFRMMDKELLCEGKYGKHDAYFFEAKMTFYVR</sequence>
<evidence type="ECO:0000313" key="1">
    <source>
        <dbReference type="EMBL" id="HHQ15434.1"/>
    </source>
</evidence>
<name>A0A7V5XFC3_9BACT</name>
<dbReference type="AlphaFoldDB" id="A0A7V5XFC3"/>
<proteinExistence type="predicted"/>
<dbReference type="EMBL" id="DRWR01000022">
    <property type="protein sequence ID" value="HHQ15434.1"/>
    <property type="molecule type" value="Genomic_DNA"/>
</dbReference>
<organism evidence="1">
    <name type="scientific">Thermodesulfobacterium geofontis</name>
    <dbReference type="NCBI Taxonomy" id="1295609"/>
    <lineage>
        <taxon>Bacteria</taxon>
        <taxon>Pseudomonadati</taxon>
        <taxon>Thermodesulfobacteriota</taxon>
        <taxon>Thermodesulfobacteria</taxon>
        <taxon>Thermodesulfobacteriales</taxon>
        <taxon>Thermodesulfobacteriaceae</taxon>
        <taxon>Thermodesulfobacterium</taxon>
    </lineage>
</organism>
<gene>
    <name evidence="1" type="ORF">ENM15_01240</name>
</gene>
<protein>
    <submittedName>
        <fullName evidence="1">Uncharacterized protein</fullName>
    </submittedName>
</protein>
<reference evidence="1" key="1">
    <citation type="journal article" date="2020" name="mSystems">
        <title>Genome- and Community-Level Interaction Insights into Carbon Utilization and Element Cycling Functions of Hydrothermarchaeota in Hydrothermal Sediment.</title>
        <authorList>
            <person name="Zhou Z."/>
            <person name="Liu Y."/>
            <person name="Xu W."/>
            <person name="Pan J."/>
            <person name="Luo Z.H."/>
            <person name="Li M."/>
        </authorList>
    </citation>
    <scope>NUCLEOTIDE SEQUENCE [LARGE SCALE GENOMIC DNA]</scope>
    <source>
        <strain evidence="1">SpSt-106</strain>
    </source>
</reference>